<reference evidence="11 12" key="1">
    <citation type="journal article" date="2018" name="Sci. Rep.">
        <title>Genomic signatures of local adaptation to the degree of environmental predictability in rotifers.</title>
        <authorList>
            <person name="Franch-Gras L."/>
            <person name="Hahn C."/>
            <person name="Garcia-Roger E.M."/>
            <person name="Carmona M.J."/>
            <person name="Serra M."/>
            <person name="Gomez A."/>
        </authorList>
    </citation>
    <scope>NUCLEOTIDE SEQUENCE [LARGE SCALE GENOMIC DNA]</scope>
    <source>
        <strain evidence="11">HYR1</strain>
    </source>
</reference>
<keyword evidence="12" id="KW-1185">Reference proteome</keyword>
<keyword evidence="7 11" id="KW-0675">Receptor</keyword>
<comment type="subcellular location">
    <subcellularLocation>
        <location evidence="1">Cell membrane</location>
        <topology evidence="1">Multi-pass membrane protein</topology>
    </subcellularLocation>
</comment>
<feature type="transmembrane region" description="Helical" evidence="9">
    <location>
        <begin position="55"/>
        <end position="74"/>
    </location>
</feature>
<feature type="domain" description="G-protein coupled receptors family 1 profile" evidence="10">
    <location>
        <begin position="34"/>
        <end position="341"/>
    </location>
</feature>
<dbReference type="AlphaFoldDB" id="A0A3M7P750"/>
<dbReference type="GO" id="GO:0005886">
    <property type="term" value="C:plasma membrane"/>
    <property type="evidence" value="ECO:0007669"/>
    <property type="project" value="UniProtKB-SubCell"/>
</dbReference>
<feature type="transmembrane region" description="Helical" evidence="9">
    <location>
        <begin position="135"/>
        <end position="158"/>
    </location>
</feature>
<organism evidence="11 12">
    <name type="scientific">Brachionus plicatilis</name>
    <name type="common">Marine rotifer</name>
    <name type="synonym">Brachionus muelleri</name>
    <dbReference type="NCBI Taxonomy" id="10195"/>
    <lineage>
        <taxon>Eukaryota</taxon>
        <taxon>Metazoa</taxon>
        <taxon>Spiralia</taxon>
        <taxon>Gnathifera</taxon>
        <taxon>Rotifera</taxon>
        <taxon>Eurotatoria</taxon>
        <taxon>Monogononta</taxon>
        <taxon>Pseudotrocha</taxon>
        <taxon>Ploima</taxon>
        <taxon>Brachionidae</taxon>
        <taxon>Brachionus</taxon>
    </lineage>
</organism>
<evidence type="ECO:0000256" key="2">
    <source>
        <dbReference type="ARBA" id="ARBA00022475"/>
    </source>
</evidence>
<dbReference type="CDD" id="cd00637">
    <property type="entry name" value="7tm_classA_rhodopsin-like"/>
    <property type="match status" value="1"/>
</dbReference>
<dbReference type="Gene3D" id="1.20.1070.10">
    <property type="entry name" value="Rhodopsin 7-helix transmembrane proteins"/>
    <property type="match status" value="1"/>
</dbReference>
<evidence type="ECO:0000256" key="6">
    <source>
        <dbReference type="ARBA" id="ARBA00023136"/>
    </source>
</evidence>
<feature type="transmembrane region" description="Helical" evidence="9">
    <location>
        <begin position="289"/>
        <end position="307"/>
    </location>
</feature>
<dbReference type="GO" id="GO:0004930">
    <property type="term" value="F:G protein-coupled receptor activity"/>
    <property type="evidence" value="ECO:0007669"/>
    <property type="project" value="UniProtKB-KW"/>
</dbReference>
<comment type="caution">
    <text evidence="11">The sequence shown here is derived from an EMBL/GenBank/DDBJ whole genome shotgun (WGS) entry which is preliminary data.</text>
</comment>
<sequence length="354" mass="41680">MYESISNRSVRIPENLTNFLNYLDASQRVFSLITHLMYFILVIRYKKLRYKSYIFINHFMLANFLYCAIYLFFIKSEMPGFSTSRINHFVCLSASFCWAVFKFLRYYSILLVSIHRFIAVYHISLFKRINKSNFFMVYSIALVWLISTVIAFFSRFVFQTSYGTNNCFDGYSETFSKSLYYYMVTVILGMAAPTFSVIVIYILIYKRLRYMSSKFFRKKTRSSRKKNVEESESVVTNRDYPSSNCTILKNFEPLTKSDTQTNGSYSQKNSSRTTFRTCKRTQTKFANQFLAINFFLIIGFVALSVASVRNLLSDFNAGWYHWIQIFRIINIFTTSLIPLITLFYPSSVLKSVLK</sequence>
<feature type="transmembrane region" description="Helical" evidence="9">
    <location>
        <begin position="178"/>
        <end position="204"/>
    </location>
</feature>
<dbReference type="PROSITE" id="PS50262">
    <property type="entry name" value="G_PROTEIN_RECEP_F1_2"/>
    <property type="match status" value="1"/>
</dbReference>
<name>A0A3M7P750_BRAPC</name>
<keyword evidence="4 9" id="KW-1133">Transmembrane helix</keyword>
<evidence type="ECO:0000313" key="11">
    <source>
        <dbReference type="EMBL" id="RMZ94916.1"/>
    </source>
</evidence>
<feature type="transmembrane region" description="Helical" evidence="9">
    <location>
        <begin position="319"/>
        <end position="344"/>
    </location>
</feature>
<protein>
    <submittedName>
        <fullName evidence="11">G-coupled receptor moody</fullName>
    </submittedName>
</protein>
<evidence type="ECO:0000256" key="3">
    <source>
        <dbReference type="ARBA" id="ARBA00022692"/>
    </source>
</evidence>
<evidence type="ECO:0000259" key="10">
    <source>
        <dbReference type="PROSITE" id="PS50262"/>
    </source>
</evidence>
<evidence type="ECO:0000256" key="5">
    <source>
        <dbReference type="ARBA" id="ARBA00023040"/>
    </source>
</evidence>
<evidence type="ECO:0000256" key="7">
    <source>
        <dbReference type="ARBA" id="ARBA00023170"/>
    </source>
</evidence>
<dbReference type="EMBL" id="REGN01012730">
    <property type="protein sequence ID" value="RMZ94916.1"/>
    <property type="molecule type" value="Genomic_DNA"/>
</dbReference>
<accession>A0A3M7P750</accession>
<evidence type="ECO:0000256" key="9">
    <source>
        <dbReference type="SAM" id="Phobius"/>
    </source>
</evidence>
<evidence type="ECO:0000256" key="4">
    <source>
        <dbReference type="ARBA" id="ARBA00022989"/>
    </source>
</evidence>
<proteinExistence type="predicted"/>
<dbReference type="InterPro" id="IPR000276">
    <property type="entry name" value="GPCR_Rhodpsn"/>
</dbReference>
<dbReference type="Pfam" id="PF00001">
    <property type="entry name" value="7tm_1"/>
    <property type="match status" value="1"/>
</dbReference>
<dbReference type="PANTHER" id="PTHR24228:SF74">
    <property type="entry name" value="G-PROTEIN COUPLED RECEPTORS FAMILY 1 PROFILE DOMAIN-CONTAINING PROTEIN"/>
    <property type="match status" value="1"/>
</dbReference>
<dbReference type="OrthoDB" id="10400294at2759"/>
<dbReference type="SUPFAM" id="SSF81321">
    <property type="entry name" value="Family A G protein-coupled receptor-like"/>
    <property type="match status" value="1"/>
</dbReference>
<keyword evidence="6 9" id="KW-0472">Membrane</keyword>
<keyword evidence="8" id="KW-0807">Transducer</keyword>
<keyword evidence="5" id="KW-0297">G-protein coupled receptor</keyword>
<dbReference type="Proteomes" id="UP000276133">
    <property type="component" value="Unassembled WGS sequence"/>
</dbReference>
<evidence type="ECO:0000256" key="1">
    <source>
        <dbReference type="ARBA" id="ARBA00004651"/>
    </source>
</evidence>
<dbReference type="InterPro" id="IPR017452">
    <property type="entry name" value="GPCR_Rhodpsn_7TM"/>
</dbReference>
<evidence type="ECO:0000313" key="12">
    <source>
        <dbReference type="Proteomes" id="UP000276133"/>
    </source>
</evidence>
<keyword evidence="3 9" id="KW-0812">Transmembrane</keyword>
<dbReference type="PANTHER" id="PTHR24228">
    <property type="entry name" value="B2 BRADYKININ RECEPTOR/ANGIOTENSIN II RECEPTOR"/>
    <property type="match status" value="1"/>
</dbReference>
<evidence type="ECO:0000256" key="8">
    <source>
        <dbReference type="ARBA" id="ARBA00023224"/>
    </source>
</evidence>
<gene>
    <name evidence="11" type="ORF">BpHYR1_013470</name>
</gene>
<feature type="transmembrane region" description="Helical" evidence="9">
    <location>
        <begin position="86"/>
        <end position="114"/>
    </location>
</feature>
<feature type="transmembrane region" description="Helical" evidence="9">
    <location>
        <begin position="25"/>
        <end position="43"/>
    </location>
</feature>
<keyword evidence="2" id="KW-1003">Cell membrane</keyword>